<dbReference type="SUPFAM" id="SSF52266">
    <property type="entry name" value="SGNH hydrolase"/>
    <property type="match status" value="1"/>
</dbReference>
<keyword evidence="1 2" id="KW-0732">Signal</keyword>
<evidence type="ECO:0000256" key="1">
    <source>
        <dbReference type="ARBA" id="ARBA00022729"/>
    </source>
</evidence>
<dbReference type="PANTHER" id="PTHR45642">
    <property type="entry name" value="GDSL ESTERASE/LIPASE EXL3"/>
    <property type="match status" value="1"/>
</dbReference>
<proteinExistence type="predicted"/>
<evidence type="ECO:0000313" key="4">
    <source>
        <dbReference type="EMBL" id="MEX1670056.1"/>
    </source>
</evidence>
<keyword evidence="5" id="KW-1185">Reference proteome</keyword>
<dbReference type="InterPro" id="IPR006315">
    <property type="entry name" value="OM_autotransptr_brl_dom"/>
</dbReference>
<evidence type="ECO:0000259" key="3">
    <source>
        <dbReference type="PROSITE" id="PS51208"/>
    </source>
</evidence>
<dbReference type="Pfam" id="PF00657">
    <property type="entry name" value="Lipase_GDSL"/>
    <property type="match status" value="1"/>
</dbReference>
<reference evidence="4 5" key="1">
    <citation type="journal article" date="2011" name="Int. J. Syst. Evol. Microbiol.">
        <title>Zhongshania antarctica gen. nov., sp. nov. and Zhongshania guokunii sp. nov., gammaproteobacteria respectively isolated from coastal attached (fast) ice and surface seawater of the Antarctic.</title>
        <authorList>
            <person name="Li H.J."/>
            <person name="Zhang X.Y."/>
            <person name="Chen C.X."/>
            <person name="Zhang Y.J."/>
            <person name="Gao Z.M."/>
            <person name="Yu Y."/>
            <person name="Chen X.L."/>
            <person name="Chen B."/>
            <person name="Zhang Y.Z."/>
        </authorList>
    </citation>
    <scope>NUCLEOTIDE SEQUENCE [LARGE SCALE GENOMIC DNA]</scope>
    <source>
        <strain evidence="4 5">ZS6-22T</strain>
    </source>
</reference>
<dbReference type="Pfam" id="PF03797">
    <property type="entry name" value="Autotransporter"/>
    <property type="match status" value="1"/>
</dbReference>
<feature type="domain" description="Autotransporter" evidence="3">
    <location>
        <begin position="340"/>
        <end position="618"/>
    </location>
</feature>
<dbReference type="SMART" id="SM00869">
    <property type="entry name" value="Autotransporter"/>
    <property type="match status" value="1"/>
</dbReference>
<dbReference type="InterPro" id="IPR005546">
    <property type="entry name" value="Autotransporte_beta"/>
</dbReference>
<name>A0ABV3U837_9GAMM</name>
<dbReference type="EMBL" id="JBFRYA010000013">
    <property type="protein sequence ID" value="MEX1670056.1"/>
    <property type="molecule type" value="Genomic_DNA"/>
</dbReference>
<evidence type="ECO:0000256" key="2">
    <source>
        <dbReference type="SAM" id="SignalP"/>
    </source>
</evidence>
<dbReference type="InterPro" id="IPR050592">
    <property type="entry name" value="GDSL_lipolytic_enzyme"/>
</dbReference>
<dbReference type="RefSeq" id="WP_368382425.1">
    <property type="nucleotide sequence ID" value="NZ_JBFRYA010000013.1"/>
</dbReference>
<feature type="signal peptide" evidence="2">
    <location>
        <begin position="1"/>
        <end position="20"/>
    </location>
</feature>
<dbReference type="Gene3D" id="3.40.50.1110">
    <property type="entry name" value="SGNH hydrolase"/>
    <property type="match status" value="1"/>
</dbReference>
<dbReference type="InterPro" id="IPR001087">
    <property type="entry name" value="GDSL"/>
</dbReference>
<dbReference type="Proteomes" id="UP001557485">
    <property type="component" value="Unassembled WGS sequence"/>
</dbReference>
<dbReference type="NCBIfam" id="TIGR01414">
    <property type="entry name" value="autotrans_barl"/>
    <property type="match status" value="1"/>
</dbReference>
<accession>A0ABV3U837</accession>
<dbReference type="PROSITE" id="PS51208">
    <property type="entry name" value="AUTOTRANSPORTER"/>
    <property type="match status" value="1"/>
</dbReference>
<comment type="caution">
    <text evidence="4">The sequence shown here is derived from an EMBL/GenBank/DDBJ whole genome shotgun (WGS) entry which is preliminary data.</text>
</comment>
<feature type="chain" id="PRO_5047379802" evidence="2">
    <location>
        <begin position="21"/>
        <end position="618"/>
    </location>
</feature>
<evidence type="ECO:0000313" key="5">
    <source>
        <dbReference type="Proteomes" id="UP001557485"/>
    </source>
</evidence>
<dbReference type="InterPro" id="IPR036514">
    <property type="entry name" value="SGNH_hydro_sf"/>
</dbReference>
<sequence length="618" mass="64667">MKKLTALCAASLLCCTQVSAQSYFDELLIFGDSLMDSGNLGLRFTNRVDDGSGNFSTGAYAEIAPQHLGKALGLATNPAVGGGTNYAVGGYETADILNSINGTGLALPAGGAVARAAYLTEFPRINRNALILIDGGGNDFLNGTANSQATIIASAQTLIAGVTALSNAGGRYIMLSNLPDLGKTAAAQAQNALTPGYAATVSAGAAGFNQAVQTYANFSGANIIPVDLAGLISYVSDNAEVYGFANGSVGGFDQRYMCFNDGVAPGGTNSPGCVEHPVYGIDGSNPNPDKLLFNDGVHPTARLGAITGDYLIDVVMAPQVVGQVPSLGLGIARTQQQSLVQVMRENRWLADGDRLFISASGATGDEPTGGDQESKHLTLGLSRSVSPGLSLGAAISMADHELNTDGSEIAATSVGFSGLVNYREDRWLAEGSVGLNVVDYSDIDRKFSLGSQNLTATGGTDGHGWHLDGQLAYNMLSSQTVSLAPALGLRWLNSKVDGYKESGGEVSNYQWGEQSRVSRQFRLGMLANAALNENFSLYAEAFAVSEEEDADETIEIRNTNLGYSSYRLPSYQNDGDSFADVSLGAAVSIDKARVALNLNYNDEGEGRESVMLNYSRPF</sequence>
<dbReference type="SUPFAM" id="SSF103515">
    <property type="entry name" value="Autotransporter"/>
    <property type="match status" value="1"/>
</dbReference>
<dbReference type="PANTHER" id="PTHR45642:SF139">
    <property type="entry name" value="SGNH HYDROLASE-TYPE ESTERASE DOMAIN-CONTAINING PROTEIN"/>
    <property type="match status" value="1"/>
</dbReference>
<gene>
    <name evidence="4" type="ORF">AB4876_14135</name>
</gene>
<dbReference type="InterPro" id="IPR036709">
    <property type="entry name" value="Autotransporte_beta_dom_sf"/>
</dbReference>
<dbReference type="Gene3D" id="2.40.128.130">
    <property type="entry name" value="Autotransporter beta-domain"/>
    <property type="match status" value="1"/>
</dbReference>
<protein>
    <submittedName>
        <fullName evidence="4">Autotransporter domain-containing protein</fullName>
    </submittedName>
</protein>
<organism evidence="4 5">
    <name type="scientific">Zhongshania guokunii</name>
    <dbReference type="NCBI Taxonomy" id="641783"/>
    <lineage>
        <taxon>Bacteria</taxon>
        <taxon>Pseudomonadati</taxon>
        <taxon>Pseudomonadota</taxon>
        <taxon>Gammaproteobacteria</taxon>
        <taxon>Cellvibrionales</taxon>
        <taxon>Spongiibacteraceae</taxon>
        <taxon>Zhongshania</taxon>
    </lineage>
</organism>